<reference evidence="2" key="2">
    <citation type="journal article" date="2018" name="Plant J.">
        <title>The Sorghum bicolor reference genome: improved assembly, gene annotations, a transcriptome atlas, and signatures of genome organization.</title>
        <authorList>
            <person name="McCormick R.F."/>
            <person name="Truong S.K."/>
            <person name="Sreedasyam A."/>
            <person name="Jenkins J."/>
            <person name="Shu S."/>
            <person name="Sims D."/>
            <person name="Kennedy M."/>
            <person name="Amirebrahimi M."/>
            <person name="Weers B.D."/>
            <person name="McKinley B."/>
            <person name="Mattison A."/>
            <person name="Morishige D.T."/>
            <person name="Grimwood J."/>
            <person name="Schmutz J."/>
            <person name="Mullet J.E."/>
        </authorList>
    </citation>
    <scope>NUCLEOTIDE SEQUENCE [LARGE SCALE GENOMIC DNA]</scope>
    <source>
        <strain evidence="2">cv. BTx623</strain>
    </source>
</reference>
<evidence type="ECO:0000313" key="2">
    <source>
        <dbReference type="Proteomes" id="UP000000768"/>
    </source>
</evidence>
<dbReference type="EMBL" id="KV917471">
    <property type="protein sequence ID" value="OQU75653.1"/>
    <property type="molecule type" value="Genomic_DNA"/>
</dbReference>
<gene>
    <name evidence="1" type="ORF">SORBI_3K004201</name>
</gene>
<reference evidence="1 2" key="1">
    <citation type="journal article" date="2009" name="Nature">
        <title>The Sorghum bicolor genome and the diversification of grasses.</title>
        <authorList>
            <person name="Paterson A.H."/>
            <person name="Bowers J.E."/>
            <person name="Bruggmann R."/>
            <person name="Dubchak I."/>
            <person name="Grimwood J."/>
            <person name="Gundlach H."/>
            <person name="Haberer G."/>
            <person name="Hellsten U."/>
            <person name="Mitros T."/>
            <person name="Poliakov A."/>
            <person name="Schmutz J."/>
            <person name="Spannagl M."/>
            <person name="Tang H."/>
            <person name="Wang X."/>
            <person name="Wicker T."/>
            <person name="Bharti A.K."/>
            <person name="Chapman J."/>
            <person name="Feltus F.A."/>
            <person name="Gowik U."/>
            <person name="Grigoriev I.V."/>
            <person name="Lyons E."/>
            <person name="Maher C.A."/>
            <person name="Martis M."/>
            <person name="Narechania A."/>
            <person name="Otillar R.P."/>
            <person name="Penning B.W."/>
            <person name="Salamov A.A."/>
            <person name="Wang Y."/>
            <person name="Zhang L."/>
            <person name="Carpita N.C."/>
            <person name="Freeling M."/>
            <person name="Gingle A.R."/>
            <person name="Hash C.T."/>
            <person name="Keller B."/>
            <person name="Klein P."/>
            <person name="Kresovich S."/>
            <person name="McCann M.C."/>
            <person name="Ming R."/>
            <person name="Peterson D.G."/>
            <person name="Mehboob-ur-Rahman"/>
            <person name="Ware D."/>
            <person name="Westhoff P."/>
            <person name="Mayer K.F."/>
            <person name="Messing J."/>
            <person name="Rokhsar D.S."/>
        </authorList>
    </citation>
    <scope>NUCLEOTIDE SEQUENCE [LARGE SCALE GENOMIC DNA]</scope>
    <source>
        <strain evidence="2">cv. BTx623</strain>
    </source>
</reference>
<organism evidence="1 2">
    <name type="scientific">Sorghum bicolor</name>
    <name type="common">Sorghum</name>
    <name type="synonym">Sorghum vulgare</name>
    <dbReference type="NCBI Taxonomy" id="4558"/>
    <lineage>
        <taxon>Eukaryota</taxon>
        <taxon>Viridiplantae</taxon>
        <taxon>Streptophyta</taxon>
        <taxon>Embryophyta</taxon>
        <taxon>Tracheophyta</taxon>
        <taxon>Spermatophyta</taxon>
        <taxon>Magnoliopsida</taxon>
        <taxon>Liliopsida</taxon>
        <taxon>Poales</taxon>
        <taxon>Poaceae</taxon>
        <taxon>PACMAD clade</taxon>
        <taxon>Panicoideae</taxon>
        <taxon>Andropogonodae</taxon>
        <taxon>Andropogoneae</taxon>
        <taxon>Sorghinae</taxon>
        <taxon>Sorghum</taxon>
    </lineage>
</organism>
<proteinExistence type="predicted"/>
<dbReference type="Proteomes" id="UP000000768">
    <property type="component" value="Unassembled WGS sequence"/>
</dbReference>
<name>A0A1W0VQV4_SORBI</name>
<dbReference type="InParanoid" id="A0A1W0VQV4"/>
<dbReference type="AlphaFoldDB" id="A0A1W0VQV4"/>
<dbReference type="Gramene" id="OQU75653">
    <property type="protein sequence ID" value="OQU75653"/>
    <property type="gene ID" value="SORBI_3K004201"/>
</dbReference>
<evidence type="ECO:0000313" key="1">
    <source>
        <dbReference type="EMBL" id="OQU75653.1"/>
    </source>
</evidence>
<protein>
    <submittedName>
        <fullName evidence="1">Uncharacterized protein</fullName>
    </submittedName>
</protein>
<sequence>MVFLRSFCLSHGEVHSQVNNNTHFLKNVGILTSSARTETWAERMLREQLVAKQETSANLVEQFDKLKRKTTDGKV</sequence>
<accession>A0A1W0VQV4</accession>
<keyword evidence="2" id="KW-1185">Reference proteome</keyword>